<sequence length="147" mass="17428">MNKLDDFIDIFGLNVGKEEVRKDKNGNKYKLYDEMETHKHSNDMSKEEMEELHAEEELIEDDTVEIDGGYYKKLDDFMKYQDIIEVDGVKYLQVGAFEDPMGENDDGPNFDNYHGSVAFEDNEHVVYMEFEMVDKQYLRFMEDNSFE</sequence>
<dbReference type="EMBL" id="UINC01213433">
    <property type="protein sequence ID" value="SVE38199.1"/>
    <property type="molecule type" value="Genomic_DNA"/>
</dbReference>
<gene>
    <name evidence="2" type="ORF">METZ01_LOCUS491053</name>
</gene>
<name>A0A383D1P2_9ZZZZ</name>
<evidence type="ECO:0000313" key="2">
    <source>
        <dbReference type="EMBL" id="SVE38199.1"/>
    </source>
</evidence>
<keyword evidence="1" id="KW-0175">Coiled coil</keyword>
<organism evidence="2">
    <name type="scientific">marine metagenome</name>
    <dbReference type="NCBI Taxonomy" id="408172"/>
    <lineage>
        <taxon>unclassified sequences</taxon>
        <taxon>metagenomes</taxon>
        <taxon>ecological metagenomes</taxon>
    </lineage>
</organism>
<protein>
    <submittedName>
        <fullName evidence="2">Uncharacterized protein</fullName>
    </submittedName>
</protein>
<dbReference type="AlphaFoldDB" id="A0A383D1P2"/>
<reference evidence="2" key="1">
    <citation type="submission" date="2018-05" db="EMBL/GenBank/DDBJ databases">
        <authorList>
            <person name="Lanie J.A."/>
            <person name="Ng W.-L."/>
            <person name="Kazmierczak K.M."/>
            <person name="Andrzejewski T.M."/>
            <person name="Davidsen T.M."/>
            <person name="Wayne K.J."/>
            <person name="Tettelin H."/>
            <person name="Glass J.I."/>
            <person name="Rusch D."/>
            <person name="Podicherti R."/>
            <person name="Tsui H.-C.T."/>
            <person name="Winkler M.E."/>
        </authorList>
    </citation>
    <scope>NUCLEOTIDE SEQUENCE</scope>
</reference>
<accession>A0A383D1P2</accession>
<evidence type="ECO:0000256" key="1">
    <source>
        <dbReference type="SAM" id="Coils"/>
    </source>
</evidence>
<proteinExistence type="predicted"/>
<feature type="coiled-coil region" evidence="1">
    <location>
        <begin position="35"/>
        <end position="62"/>
    </location>
</feature>